<dbReference type="CDD" id="cd00082">
    <property type="entry name" value="HisKA"/>
    <property type="match status" value="1"/>
</dbReference>
<evidence type="ECO:0000256" key="3">
    <source>
        <dbReference type="ARBA" id="ARBA00012438"/>
    </source>
</evidence>
<dbReference type="PRINTS" id="PR00344">
    <property type="entry name" value="BCTRLSENSOR"/>
</dbReference>
<evidence type="ECO:0000256" key="6">
    <source>
        <dbReference type="ARBA" id="ARBA00022777"/>
    </source>
</evidence>
<keyword evidence="5" id="KW-0808">Transferase</keyword>
<dbReference type="SMART" id="SM00388">
    <property type="entry name" value="HisKA"/>
    <property type="match status" value="1"/>
</dbReference>
<comment type="catalytic activity">
    <reaction evidence="1">
        <text>ATP + protein L-histidine = ADP + protein N-phospho-L-histidine.</text>
        <dbReference type="EC" id="2.7.13.3"/>
    </reaction>
</comment>
<dbReference type="Pfam" id="PF02518">
    <property type="entry name" value="HATPase_c"/>
    <property type="match status" value="1"/>
</dbReference>
<organism evidence="9 10">
    <name type="scientific">Desulfomonile tiedjei</name>
    <dbReference type="NCBI Taxonomy" id="2358"/>
    <lineage>
        <taxon>Bacteria</taxon>
        <taxon>Pseudomonadati</taxon>
        <taxon>Thermodesulfobacteriota</taxon>
        <taxon>Desulfomonilia</taxon>
        <taxon>Desulfomonilales</taxon>
        <taxon>Desulfomonilaceae</taxon>
        <taxon>Desulfomonile</taxon>
    </lineage>
</organism>
<dbReference type="InterPro" id="IPR036097">
    <property type="entry name" value="HisK_dim/P_sf"/>
</dbReference>
<name>A0A9D6V0R3_9BACT</name>
<dbReference type="Gene3D" id="3.30.565.10">
    <property type="entry name" value="Histidine kinase-like ATPase, C-terminal domain"/>
    <property type="match status" value="1"/>
</dbReference>
<dbReference type="Proteomes" id="UP000807825">
    <property type="component" value="Unassembled WGS sequence"/>
</dbReference>
<dbReference type="EMBL" id="JACRDE010000115">
    <property type="protein sequence ID" value="MBI5248598.1"/>
    <property type="molecule type" value="Genomic_DNA"/>
</dbReference>
<dbReference type="GO" id="GO:0016020">
    <property type="term" value="C:membrane"/>
    <property type="evidence" value="ECO:0007669"/>
    <property type="project" value="UniProtKB-SubCell"/>
</dbReference>
<feature type="non-terminal residue" evidence="9">
    <location>
        <position position="1"/>
    </location>
</feature>
<sequence>KIAQGDFTPIPEEESHSEEFVPLFRAFNRMISELEERQEQLLQARKIAAIGTFTSGIAHELNNPVNNIVLTAESLKEDFDEIDGEEALGMIQDILIQSERASEIIKNLLDFSRSERPEMTSVSIPSIIQDTMRLVRNQLLLSSVDEETNISPGLPFVCGDYKSLQQVFLNLFINAVHAMPEGGTLSTRAWASDDGEWVKIEVRDTGIGIEPGDIPHIFDPFFTTKEVGKGTGLGLSVTYGILQKHGGRIEVQSGKGKSTTFVIMLPGEKERCVLNGNGESYASGHRR</sequence>
<dbReference type="PROSITE" id="PS50109">
    <property type="entry name" value="HIS_KIN"/>
    <property type="match status" value="1"/>
</dbReference>
<comment type="caution">
    <text evidence="9">The sequence shown here is derived from an EMBL/GenBank/DDBJ whole genome shotgun (WGS) entry which is preliminary data.</text>
</comment>
<dbReference type="PROSITE" id="PS50885">
    <property type="entry name" value="HAMP"/>
    <property type="match status" value="1"/>
</dbReference>
<evidence type="ECO:0000313" key="10">
    <source>
        <dbReference type="Proteomes" id="UP000807825"/>
    </source>
</evidence>
<evidence type="ECO:0000256" key="4">
    <source>
        <dbReference type="ARBA" id="ARBA00022553"/>
    </source>
</evidence>
<dbReference type="InterPro" id="IPR003594">
    <property type="entry name" value="HATPase_dom"/>
</dbReference>
<dbReference type="PANTHER" id="PTHR43065:SF42">
    <property type="entry name" value="TWO-COMPONENT SENSOR PPRA"/>
    <property type="match status" value="1"/>
</dbReference>
<evidence type="ECO:0000256" key="2">
    <source>
        <dbReference type="ARBA" id="ARBA00004370"/>
    </source>
</evidence>
<keyword evidence="6 9" id="KW-0418">Kinase</keyword>
<dbReference type="InterPro" id="IPR005467">
    <property type="entry name" value="His_kinase_dom"/>
</dbReference>
<evidence type="ECO:0000256" key="1">
    <source>
        <dbReference type="ARBA" id="ARBA00000085"/>
    </source>
</evidence>
<dbReference type="InterPro" id="IPR004358">
    <property type="entry name" value="Sig_transdc_His_kin-like_C"/>
</dbReference>
<evidence type="ECO:0000259" key="7">
    <source>
        <dbReference type="PROSITE" id="PS50109"/>
    </source>
</evidence>
<keyword evidence="4" id="KW-0597">Phosphoprotein</keyword>
<dbReference type="SMART" id="SM00387">
    <property type="entry name" value="HATPase_c"/>
    <property type="match status" value="1"/>
</dbReference>
<dbReference type="InterPro" id="IPR003660">
    <property type="entry name" value="HAMP_dom"/>
</dbReference>
<dbReference type="PANTHER" id="PTHR43065">
    <property type="entry name" value="SENSOR HISTIDINE KINASE"/>
    <property type="match status" value="1"/>
</dbReference>
<feature type="domain" description="HAMP" evidence="8">
    <location>
        <begin position="1"/>
        <end position="39"/>
    </location>
</feature>
<dbReference type="GO" id="GO:0000155">
    <property type="term" value="F:phosphorelay sensor kinase activity"/>
    <property type="evidence" value="ECO:0007669"/>
    <property type="project" value="InterPro"/>
</dbReference>
<dbReference type="SUPFAM" id="SSF55874">
    <property type="entry name" value="ATPase domain of HSP90 chaperone/DNA topoisomerase II/histidine kinase"/>
    <property type="match status" value="1"/>
</dbReference>
<reference evidence="9" key="1">
    <citation type="submission" date="2020-07" db="EMBL/GenBank/DDBJ databases">
        <title>Huge and variable diversity of episymbiotic CPR bacteria and DPANN archaea in groundwater ecosystems.</title>
        <authorList>
            <person name="He C.Y."/>
            <person name="Keren R."/>
            <person name="Whittaker M."/>
            <person name="Farag I.F."/>
            <person name="Doudna J."/>
            <person name="Cate J.H.D."/>
            <person name="Banfield J.F."/>
        </authorList>
    </citation>
    <scope>NUCLEOTIDE SEQUENCE</scope>
    <source>
        <strain evidence="9">NC_groundwater_1664_Pr3_B-0.1um_52_9</strain>
    </source>
</reference>
<accession>A0A9D6V0R3</accession>
<feature type="domain" description="Histidine kinase" evidence="7">
    <location>
        <begin position="56"/>
        <end position="269"/>
    </location>
</feature>
<dbReference type="InterPro" id="IPR036890">
    <property type="entry name" value="HATPase_C_sf"/>
</dbReference>
<evidence type="ECO:0000256" key="5">
    <source>
        <dbReference type="ARBA" id="ARBA00022679"/>
    </source>
</evidence>
<dbReference type="Pfam" id="PF00512">
    <property type="entry name" value="HisKA"/>
    <property type="match status" value="1"/>
</dbReference>
<dbReference type="EC" id="2.7.13.3" evidence="3"/>
<protein>
    <recommendedName>
        <fullName evidence="3">histidine kinase</fullName>
        <ecNumber evidence="3">2.7.13.3</ecNumber>
    </recommendedName>
</protein>
<proteinExistence type="predicted"/>
<evidence type="ECO:0000313" key="9">
    <source>
        <dbReference type="EMBL" id="MBI5248598.1"/>
    </source>
</evidence>
<dbReference type="Gene3D" id="1.10.287.130">
    <property type="match status" value="1"/>
</dbReference>
<gene>
    <name evidence="9" type="ORF">HY912_03815</name>
</gene>
<evidence type="ECO:0000259" key="8">
    <source>
        <dbReference type="PROSITE" id="PS50885"/>
    </source>
</evidence>
<dbReference type="SUPFAM" id="SSF47384">
    <property type="entry name" value="Homodimeric domain of signal transducing histidine kinase"/>
    <property type="match status" value="1"/>
</dbReference>
<comment type="subcellular location">
    <subcellularLocation>
        <location evidence="2">Membrane</location>
    </subcellularLocation>
</comment>
<dbReference type="InterPro" id="IPR003661">
    <property type="entry name" value="HisK_dim/P_dom"/>
</dbReference>
<dbReference type="AlphaFoldDB" id="A0A9D6V0R3"/>